<evidence type="ECO:0000256" key="3">
    <source>
        <dbReference type="SAM" id="Coils"/>
    </source>
</evidence>
<evidence type="ECO:0000256" key="1">
    <source>
        <dbReference type="ARBA" id="ARBA00008045"/>
    </source>
</evidence>
<dbReference type="FunFam" id="1.10.287.370:FF:000002">
    <property type="entry name" value="Prefoldin subunit 2"/>
    <property type="match status" value="1"/>
</dbReference>
<dbReference type="AlphaFoldDB" id="A0AAJ8C099"/>
<sequence length="195" mass="22301">MASQAQVNPKRQQELQLQYSNYKNTLQQLAQKIGDIEQEAEEHKLVIETLDPLPKDRKCFRMVNGVLVERTVEDVLPSLKTNSDGLKQVLEELLKQYKSKQTDLDNWKVGRLVSGGPRMWDARWIANYSVRFSEEEQHPGCTALEATVLVLSHGFCILFMQRYTLKNNISIVKSCNSRLSDLLSCSKSESIVDEV</sequence>
<evidence type="ECO:0000256" key="2">
    <source>
        <dbReference type="ARBA" id="ARBA00023186"/>
    </source>
</evidence>
<dbReference type="RefSeq" id="XP_059606584.1">
    <property type="nucleotide sequence ID" value="XM_059745745.1"/>
</dbReference>
<accession>A0AAJ8C099</accession>
<keyword evidence="2" id="KW-0143">Chaperone</keyword>
<feature type="coiled-coil region" evidence="3">
    <location>
        <begin position="12"/>
        <end position="46"/>
    </location>
</feature>
<dbReference type="VEuPathDB" id="FungiDB:An18g03900"/>
<protein>
    <recommendedName>
        <fullName evidence="5">Prefoldin subunit 2</fullName>
    </recommendedName>
</protein>
<organism evidence="4">
    <name type="scientific">Aspergillus niger</name>
    <dbReference type="NCBI Taxonomy" id="5061"/>
    <lineage>
        <taxon>Eukaryota</taxon>
        <taxon>Fungi</taxon>
        <taxon>Dikarya</taxon>
        <taxon>Ascomycota</taxon>
        <taxon>Pezizomycotina</taxon>
        <taxon>Eurotiomycetes</taxon>
        <taxon>Eurotiomycetidae</taxon>
        <taxon>Eurotiales</taxon>
        <taxon>Aspergillaceae</taxon>
        <taxon>Aspergillus</taxon>
        <taxon>Aspergillus subgen. Circumdati</taxon>
    </lineage>
</organism>
<keyword evidence="3" id="KW-0175">Coiled coil</keyword>
<dbReference type="CDD" id="cd23163">
    <property type="entry name" value="Prefoldin_2"/>
    <property type="match status" value="1"/>
</dbReference>
<dbReference type="SUPFAM" id="SSF46579">
    <property type="entry name" value="Prefoldin"/>
    <property type="match status" value="1"/>
</dbReference>
<proteinExistence type="inferred from homology"/>
<dbReference type="Gene3D" id="1.10.287.370">
    <property type="match status" value="1"/>
</dbReference>
<evidence type="ECO:0008006" key="5">
    <source>
        <dbReference type="Google" id="ProtNLM"/>
    </source>
</evidence>
<dbReference type="InterPro" id="IPR002777">
    <property type="entry name" value="PFD_beta-like"/>
</dbReference>
<reference evidence="4" key="2">
    <citation type="submission" date="2025-08" db="UniProtKB">
        <authorList>
            <consortium name="RefSeq"/>
        </authorList>
    </citation>
    <scope>IDENTIFICATION</scope>
</reference>
<gene>
    <name evidence="4" type="ORF">An18g03900</name>
</gene>
<dbReference type="Pfam" id="PF01920">
    <property type="entry name" value="Prefoldin_2"/>
    <property type="match status" value="1"/>
</dbReference>
<reference evidence="4" key="1">
    <citation type="submission" date="2025-02" db="EMBL/GenBank/DDBJ databases">
        <authorList>
            <consortium name="NCBI Genome Project"/>
        </authorList>
    </citation>
    <scope>NUCLEOTIDE SEQUENCE</scope>
</reference>
<comment type="similarity">
    <text evidence="1">Belongs to the prefoldin subunit beta family.</text>
</comment>
<dbReference type="InterPro" id="IPR009053">
    <property type="entry name" value="Prefoldin"/>
</dbReference>
<name>A0AAJ8C099_ASPNG</name>
<evidence type="ECO:0000313" key="4">
    <source>
        <dbReference type="RefSeq" id="XP_059606584.1"/>
    </source>
</evidence>
<dbReference type="GeneID" id="4989954"/>
<dbReference type="PANTHER" id="PTHR13303">
    <property type="entry name" value="PREFOLDIN SUBUNIT 2"/>
    <property type="match status" value="1"/>
</dbReference>
<dbReference type="InterPro" id="IPR027235">
    <property type="entry name" value="PFD2"/>
</dbReference>
<dbReference type="KEGG" id="ang:An18g03900"/>